<dbReference type="InterPro" id="IPR036691">
    <property type="entry name" value="Endo/exonu/phosph_ase_sf"/>
</dbReference>
<dbReference type="Proteomes" id="UP001066276">
    <property type="component" value="Chromosome 6"/>
</dbReference>
<dbReference type="AlphaFoldDB" id="A0AAV7QN11"/>
<dbReference type="Gene3D" id="3.60.10.10">
    <property type="entry name" value="Endonuclease/exonuclease/phosphatase"/>
    <property type="match status" value="1"/>
</dbReference>
<gene>
    <name evidence="1" type="ORF">NDU88_006022</name>
</gene>
<dbReference type="EMBL" id="JANPWB010000010">
    <property type="protein sequence ID" value="KAJ1139655.1"/>
    <property type="molecule type" value="Genomic_DNA"/>
</dbReference>
<keyword evidence="2" id="KW-1185">Reference proteome</keyword>
<protein>
    <submittedName>
        <fullName evidence="1">Uncharacterized protein</fullName>
    </submittedName>
</protein>
<dbReference type="SUPFAM" id="SSF56219">
    <property type="entry name" value="DNase I-like"/>
    <property type="match status" value="1"/>
</dbReference>
<evidence type="ECO:0000313" key="2">
    <source>
        <dbReference type="Proteomes" id="UP001066276"/>
    </source>
</evidence>
<accession>A0AAV7QN11</accession>
<proteinExistence type="predicted"/>
<name>A0AAV7QN11_PLEWA</name>
<sequence length="218" mass="25309">MQKLQLQDLWRHRNPTIREFSCYTPAAISYSRLDYCLVSETLSTQIQSITYLALYISDHSPLQIHLKKGYKRPTVPTWRLQPEALTDAPFVNAVRDGLVQYFEANWGTSTTRGCDWEAMKVVIRGICMQTTNGVRHQLEKDVLDIEARLRDLEKCLPTQPQKMEDWRQASRVPPGDWRCLERYVHKSYRQRLHAEGDKAGASLQVCLNSMLTIHLLPH</sequence>
<comment type="caution">
    <text evidence="1">The sequence shown here is derived from an EMBL/GenBank/DDBJ whole genome shotgun (WGS) entry which is preliminary data.</text>
</comment>
<reference evidence="1" key="1">
    <citation type="journal article" date="2022" name="bioRxiv">
        <title>Sequencing and chromosome-scale assembly of the giantPleurodeles waltlgenome.</title>
        <authorList>
            <person name="Brown T."/>
            <person name="Elewa A."/>
            <person name="Iarovenko S."/>
            <person name="Subramanian E."/>
            <person name="Araus A.J."/>
            <person name="Petzold A."/>
            <person name="Susuki M."/>
            <person name="Suzuki K.-i.T."/>
            <person name="Hayashi T."/>
            <person name="Toyoda A."/>
            <person name="Oliveira C."/>
            <person name="Osipova E."/>
            <person name="Leigh N.D."/>
            <person name="Simon A."/>
            <person name="Yun M.H."/>
        </authorList>
    </citation>
    <scope>NUCLEOTIDE SEQUENCE</scope>
    <source>
        <strain evidence="1">20211129_DDA</strain>
        <tissue evidence="1">Liver</tissue>
    </source>
</reference>
<evidence type="ECO:0000313" key="1">
    <source>
        <dbReference type="EMBL" id="KAJ1139655.1"/>
    </source>
</evidence>
<organism evidence="1 2">
    <name type="scientific">Pleurodeles waltl</name>
    <name type="common">Iberian ribbed newt</name>
    <dbReference type="NCBI Taxonomy" id="8319"/>
    <lineage>
        <taxon>Eukaryota</taxon>
        <taxon>Metazoa</taxon>
        <taxon>Chordata</taxon>
        <taxon>Craniata</taxon>
        <taxon>Vertebrata</taxon>
        <taxon>Euteleostomi</taxon>
        <taxon>Amphibia</taxon>
        <taxon>Batrachia</taxon>
        <taxon>Caudata</taxon>
        <taxon>Salamandroidea</taxon>
        <taxon>Salamandridae</taxon>
        <taxon>Pleurodelinae</taxon>
        <taxon>Pleurodeles</taxon>
    </lineage>
</organism>